<feature type="transmembrane region" description="Helical" evidence="1">
    <location>
        <begin position="6"/>
        <end position="30"/>
    </location>
</feature>
<comment type="caution">
    <text evidence="2">The sequence shown here is derived from an EMBL/GenBank/DDBJ whole genome shotgun (WGS) entry which is preliminary data.</text>
</comment>
<evidence type="ECO:0000256" key="1">
    <source>
        <dbReference type="SAM" id="Phobius"/>
    </source>
</evidence>
<evidence type="ECO:0000313" key="3">
    <source>
        <dbReference type="Proteomes" id="UP001295740"/>
    </source>
</evidence>
<keyword evidence="1" id="KW-0472">Membrane</keyword>
<name>A0AAI8VL24_9PEZI</name>
<proteinExistence type="predicted"/>
<evidence type="ECO:0000313" key="2">
    <source>
        <dbReference type="EMBL" id="CAJ2506853.1"/>
    </source>
</evidence>
<organism evidence="2 3">
    <name type="scientific">Anthostomella pinea</name>
    <dbReference type="NCBI Taxonomy" id="933095"/>
    <lineage>
        <taxon>Eukaryota</taxon>
        <taxon>Fungi</taxon>
        <taxon>Dikarya</taxon>
        <taxon>Ascomycota</taxon>
        <taxon>Pezizomycotina</taxon>
        <taxon>Sordariomycetes</taxon>
        <taxon>Xylariomycetidae</taxon>
        <taxon>Xylariales</taxon>
        <taxon>Xylariaceae</taxon>
        <taxon>Anthostomella</taxon>
    </lineage>
</organism>
<accession>A0AAI8VL24</accession>
<keyword evidence="3" id="KW-1185">Reference proteome</keyword>
<gene>
    <name evidence="2" type="ORF">KHLLAP_LOCUS7321</name>
</gene>
<dbReference type="Proteomes" id="UP001295740">
    <property type="component" value="Unassembled WGS sequence"/>
</dbReference>
<reference evidence="2" key="1">
    <citation type="submission" date="2023-10" db="EMBL/GenBank/DDBJ databases">
        <authorList>
            <person name="Hackl T."/>
        </authorList>
    </citation>
    <scope>NUCLEOTIDE SEQUENCE</scope>
</reference>
<dbReference type="AlphaFoldDB" id="A0AAI8VL24"/>
<keyword evidence="1" id="KW-0812">Transmembrane</keyword>
<keyword evidence="1" id="KW-1133">Transmembrane helix</keyword>
<dbReference type="EMBL" id="CAUWAG010000010">
    <property type="protein sequence ID" value="CAJ2506853.1"/>
    <property type="molecule type" value="Genomic_DNA"/>
</dbReference>
<protein>
    <submittedName>
        <fullName evidence="2">Uu.00g080390.m01.CDS01</fullName>
    </submittedName>
</protein>
<sequence>MAAPAVVAWLAFGSGVGGTVVSAGAFGVALRAMRINLRSLEFNIRSRDIDDLRKQAEYLEDSITASLEALEKRFPDNKHTWPFTLKKAQLQRSLALKEQKLRKKAEARRRPGRKMNKCTLPYFSGPESYGHFTHHTVFAKYTSIRHV</sequence>